<dbReference type="EC" id="2.5.1.103" evidence="2"/>
<dbReference type="Gene3D" id="1.10.600.10">
    <property type="entry name" value="Farnesyl Diphosphate Synthase"/>
    <property type="match status" value="1"/>
</dbReference>
<dbReference type="EMBL" id="JAAAPO010000006">
    <property type="protein sequence ID" value="NBC37848.1"/>
    <property type="molecule type" value="Genomic_DNA"/>
</dbReference>
<evidence type="ECO:0000256" key="1">
    <source>
        <dbReference type="ARBA" id="ARBA00022679"/>
    </source>
</evidence>
<accession>A0ABW9XH21</accession>
<comment type="caution">
    <text evidence="2">The sequence shown here is derived from an EMBL/GenBank/DDBJ whole genome shotgun (WGS) entry which is preliminary data.</text>
</comment>
<dbReference type="PROSITE" id="PS01044">
    <property type="entry name" value="SQUALEN_PHYTOEN_SYN_1"/>
    <property type="match status" value="1"/>
</dbReference>
<dbReference type="SFLD" id="SFLDS00005">
    <property type="entry name" value="Isoprenoid_Synthase_Type_I"/>
    <property type="match status" value="1"/>
</dbReference>
<dbReference type="SFLD" id="SFLDG01212">
    <property type="entry name" value="Phytoene_synthase_like"/>
    <property type="match status" value="1"/>
</dbReference>
<sequence>MTTTLTAPLATAAPLTMADLSAKVSGSSFYAGMRILPRPEREAMFAIYGFCRIVDDIADDQTAPRDRRGAMLDDWARWIGALYRGGDTGQAAFLAEAVRRFDLQEADFQEVIAGMRMDVDADICWPDFATLDLYCDRVASAVGRLSVNVFGMERAVGVDLAHHLGRALQFTNILRDIDEDAGIDRVYLPIEALRLAGITPTTPAALLGEAGVYTAARWLAAKAQAHFRAAGAILRARPRGHLVAPRLMEAAYAPVLERMIAAGWHAPRHRIRVSKLALLGMALRLWLFR</sequence>
<dbReference type="InterPro" id="IPR017828">
    <property type="entry name" value="SQ_synth_HpnD-like"/>
</dbReference>
<reference evidence="3" key="1">
    <citation type="submission" date="2020-01" db="EMBL/GenBank/DDBJ databases">
        <title>Sphingomonas sp. strain CSW-10.</title>
        <authorList>
            <person name="Chen W.-M."/>
        </authorList>
    </citation>
    <scope>NUCLEOTIDE SEQUENCE [LARGE SCALE GENOMIC DNA]</scope>
    <source>
        <strain evidence="3">FSY-8</strain>
    </source>
</reference>
<dbReference type="SUPFAM" id="SSF48576">
    <property type="entry name" value="Terpenoid synthases"/>
    <property type="match status" value="1"/>
</dbReference>
<dbReference type="GO" id="GO:0016740">
    <property type="term" value="F:transferase activity"/>
    <property type="evidence" value="ECO:0007669"/>
    <property type="project" value="UniProtKB-KW"/>
</dbReference>
<dbReference type="Proteomes" id="UP000753724">
    <property type="component" value="Unassembled WGS sequence"/>
</dbReference>
<dbReference type="InterPro" id="IPR019845">
    <property type="entry name" value="Squalene/phytoene_synthase_CS"/>
</dbReference>
<keyword evidence="1 2" id="KW-0808">Transferase</keyword>
<gene>
    <name evidence="2" type="primary">hpnD</name>
    <name evidence="2" type="ORF">GTZ99_14935</name>
</gene>
<dbReference type="Pfam" id="PF00494">
    <property type="entry name" value="SQS_PSY"/>
    <property type="match status" value="1"/>
</dbReference>
<dbReference type="InterPro" id="IPR033904">
    <property type="entry name" value="Trans_IPPS_HH"/>
</dbReference>
<dbReference type="CDD" id="cd00683">
    <property type="entry name" value="Trans_IPPS_HH"/>
    <property type="match status" value="1"/>
</dbReference>
<dbReference type="SFLD" id="SFLDG01018">
    <property type="entry name" value="Squalene/Phytoene_Synthase_Lik"/>
    <property type="match status" value="1"/>
</dbReference>
<dbReference type="InterPro" id="IPR002060">
    <property type="entry name" value="Squ/phyt_synthse"/>
</dbReference>
<evidence type="ECO:0000313" key="3">
    <source>
        <dbReference type="Proteomes" id="UP000753724"/>
    </source>
</evidence>
<protein>
    <submittedName>
        <fullName evidence="2">Presqualene diphosphate synthase HpnD</fullName>
        <ecNumber evidence="2">2.5.1.103</ecNumber>
    </submittedName>
</protein>
<name>A0ABW9XH21_9SPHN</name>
<evidence type="ECO:0000313" key="2">
    <source>
        <dbReference type="EMBL" id="NBC37848.1"/>
    </source>
</evidence>
<dbReference type="InterPro" id="IPR008949">
    <property type="entry name" value="Isoprenoid_synthase_dom_sf"/>
</dbReference>
<dbReference type="InterPro" id="IPR044843">
    <property type="entry name" value="Trans_IPPS_bact-type"/>
</dbReference>
<dbReference type="PANTHER" id="PTHR31480">
    <property type="entry name" value="BIFUNCTIONAL LYCOPENE CYCLASE/PHYTOENE SYNTHASE"/>
    <property type="match status" value="1"/>
</dbReference>
<dbReference type="NCBIfam" id="TIGR03465">
    <property type="entry name" value="HpnD"/>
    <property type="match status" value="1"/>
</dbReference>
<dbReference type="PROSITE" id="PS01045">
    <property type="entry name" value="SQUALEN_PHYTOEN_SYN_2"/>
    <property type="match status" value="1"/>
</dbReference>
<proteinExistence type="predicted"/>
<organism evidence="2 3">
    <name type="scientific">Novosphingobium ovatum</name>
    <dbReference type="NCBI Taxonomy" id="1908523"/>
    <lineage>
        <taxon>Bacteria</taxon>
        <taxon>Pseudomonadati</taxon>
        <taxon>Pseudomonadota</taxon>
        <taxon>Alphaproteobacteria</taxon>
        <taxon>Sphingomonadales</taxon>
        <taxon>Sphingomonadaceae</taxon>
        <taxon>Novosphingobium</taxon>
    </lineage>
</organism>
<keyword evidence="3" id="KW-1185">Reference proteome</keyword>
<dbReference type="RefSeq" id="WP_161720296.1">
    <property type="nucleotide sequence ID" value="NZ_JAAAPO010000006.1"/>
</dbReference>